<feature type="transmembrane region" description="Helical" evidence="6">
    <location>
        <begin position="599"/>
        <end position="627"/>
    </location>
</feature>
<feature type="transmembrane region" description="Helical" evidence="6">
    <location>
        <begin position="709"/>
        <end position="732"/>
    </location>
</feature>
<feature type="chain" id="PRO_5045284156" evidence="7">
    <location>
        <begin position="21"/>
        <end position="788"/>
    </location>
</feature>
<keyword evidence="2 6" id="KW-0812">Transmembrane</keyword>
<accession>A0ABR7CJC1</accession>
<feature type="transmembrane region" description="Helical" evidence="6">
    <location>
        <begin position="43"/>
        <end position="65"/>
    </location>
</feature>
<name>A0ABR7CJC1_9BACT</name>
<feature type="domain" description="Cytochrome c assembly protein" evidence="8">
    <location>
        <begin position="532"/>
        <end position="736"/>
    </location>
</feature>
<feature type="transmembrane region" description="Helical" evidence="6">
    <location>
        <begin position="648"/>
        <end position="668"/>
    </location>
</feature>
<feature type="domain" description="ResB-like" evidence="9">
    <location>
        <begin position="57"/>
        <end position="179"/>
    </location>
</feature>
<feature type="transmembrane region" description="Helical" evidence="6">
    <location>
        <begin position="560"/>
        <end position="579"/>
    </location>
</feature>
<dbReference type="InterPro" id="IPR002541">
    <property type="entry name" value="Cyt_c_assembly"/>
</dbReference>
<evidence type="ECO:0000259" key="9">
    <source>
        <dbReference type="Pfam" id="PF05140"/>
    </source>
</evidence>
<dbReference type="EMBL" id="JACOOK010000001">
    <property type="protein sequence ID" value="MBC5615694.1"/>
    <property type="molecule type" value="Genomic_DNA"/>
</dbReference>
<evidence type="ECO:0000256" key="4">
    <source>
        <dbReference type="ARBA" id="ARBA00022989"/>
    </source>
</evidence>
<evidence type="ECO:0000256" key="3">
    <source>
        <dbReference type="ARBA" id="ARBA00022748"/>
    </source>
</evidence>
<dbReference type="PANTHER" id="PTHR30071:SF1">
    <property type="entry name" value="CYTOCHROME B_B6 PROTEIN-RELATED"/>
    <property type="match status" value="1"/>
</dbReference>
<dbReference type="Pfam" id="PF01578">
    <property type="entry name" value="Cytochrom_C_asm"/>
    <property type="match status" value="1"/>
</dbReference>
<keyword evidence="5 6" id="KW-0472">Membrane</keyword>
<comment type="caution">
    <text evidence="10">The sequence shown here is derived from an EMBL/GenBank/DDBJ whole genome shotgun (WGS) entry which is preliminary data.</text>
</comment>
<evidence type="ECO:0000256" key="6">
    <source>
        <dbReference type="SAM" id="Phobius"/>
    </source>
</evidence>
<feature type="signal peptide" evidence="7">
    <location>
        <begin position="1"/>
        <end position="20"/>
    </location>
</feature>
<dbReference type="PANTHER" id="PTHR30071">
    <property type="entry name" value="HEME EXPORTER PROTEIN C"/>
    <property type="match status" value="1"/>
</dbReference>
<feature type="transmembrane region" description="Helical" evidence="6">
    <location>
        <begin position="192"/>
        <end position="212"/>
    </location>
</feature>
<gene>
    <name evidence="10" type="primary">ccsA</name>
    <name evidence="10" type="ORF">H8S08_01490</name>
</gene>
<dbReference type="InterPro" id="IPR007816">
    <property type="entry name" value="ResB-like_domain"/>
</dbReference>
<reference evidence="10 11" key="1">
    <citation type="submission" date="2020-08" db="EMBL/GenBank/DDBJ databases">
        <title>Genome public.</title>
        <authorList>
            <person name="Liu C."/>
            <person name="Sun Q."/>
        </authorList>
    </citation>
    <scope>NUCLEOTIDE SEQUENCE [LARGE SCALE GENOMIC DNA]</scope>
    <source>
        <strain evidence="10 11">New-7</strain>
    </source>
</reference>
<feature type="transmembrane region" description="Helical" evidence="6">
    <location>
        <begin position="505"/>
        <end position="523"/>
    </location>
</feature>
<evidence type="ECO:0000256" key="5">
    <source>
        <dbReference type="ARBA" id="ARBA00023136"/>
    </source>
</evidence>
<feature type="transmembrane region" description="Helical" evidence="6">
    <location>
        <begin position="72"/>
        <end position="91"/>
    </location>
</feature>
<evidence type="ECO:0000256" key="1">
    <source>
        <dbReference type="ARBA" id="ARBA00004141"/>
    </source>
</evidence>
<keyword evidence="11" id="KW-1185">Reference proteome</keyword>
<feature type="transmembrane region" description="Helical" evidence="6">
    <location>
        <begin position="233"/>
        <end position="251"/>
    </location>
</feature>
<keyword evidence="3" id="KW-0201">Cytochrome c-type biogenesis</keyword>
<evidence type="ECO:0000256" key="7">
    <source>
        <dbReference type="SAM" id="SignalP"/>
    </source>
</evidence>
<dbReference type="Proteomes" id="UP000636891">
    <property type="component" value="Unassembled WGS sequence"/>
</dbReference>
<feature type="transmembrane region" description="Helical" evidence="6">
    <location>
        <begin position="683"/>
        <end position="702"/>
    </location>
</feature>
<evidence type="ECO:0000313" key="10">
    <source>
        <dbReference type="EMBL" id="MBC5615694.1"/>
    </source>
</evidence>
<keyword evidence="4 6" id="KW-1133">Transmembrane helix</keyword>
<protein>
    <submittedName>
        <fullName evidence="10">Cytochrome c biogenesis protein CcsA</fullName>
    </submittedName>
</protein>
<feature type="transmembrane region" description="Helical" evidence="6">
    <location>
        <begin position="535"/>
        <end position="553"/>
    </location>
</feature>
<proteinExistence type="predicted"/>
<dbReference type="RefSeq" id="WP_055205522.1">
    <property type="nucleotide sequence ID" value="NZ_JACOOK010000001.1"/>
</dbReference>
<feature type="transmembrane region" description="Helical" evidence="6">
    <location>
        <begin position="738"/>
        <end position="764"/>
    </location>
</feature>
<evidence type="ECO:0000259" key="8">
    <source>
        <dbReference type="Pfam" id="PF01578"/>
    </source>
</evidence>
<sequence>MRALTRFAFALFVGMTLCLAAATFVEKAEGTEFAARTIYHSGWFVLWWALLAVSALTVVAGRAVAGRPAAAALHFSFGLILLGALLTFMTARKGYVHLREGRTVNAYFCETSAESRSLPFGLRLDRFEIACYPGTQAPADYLSRVTVVDGQDTRAAVVSMNRVLSYRGYRFYQTSFDEDLRGSILSVNRDPYGIPVTYAGYLLLGFSMIGTLCSKRSGFRRLLRHPLLRRTGCLLFFVFGAYGAAAAPATLSRETADALGRLRILYDGRIAPVQTFARDFTLKIYGKPSYRGFSAEQVLAGWIFYPEQWQFERMIRVGQDTVRRSIGSGKTAALVDFFGTGRDYRLAGMLRLPADRNDSALKAFVEADEKVQLIAMLQSGRMLKLFPVVVGDGVRWFAPTDSVRGLPRGDSVFIKGIFPLLYEAVQSGRDADIRKLIDKTDAFQRERGGERFLPDARLRAELWYNRFDPVSLLCRINLCFGLLAFVRFVWSLAAGRRRRWVEKIFLVPLILSAVALTATLALRGYTAGHLPLSNGYETMLFVAWCVLLIALGLRRRFPIVTASGLLLSGFALLVAWLGMTNPQITPLVPVLRSPWLSLHVSLIMASYALFGLIMLNGTAALIFASVVRSDAAAKRTVLLCRLQLTGRLLLYPAVFLLVAGIFIGAVWANASWGRYWGWDPKEVWALVTLMLYALPLHGRSIVRFRDPLFFHAYCLWAFGAVLMTYFGVNYFLGGMHSYAGAFAFGSALTVTVAVVVVFVLLTVVARVRYKNPVPYSRHRRYPGSGSGN</sequence>
<feature type="transmembrane region" description="Helical" evidence="6">
    <location>
        <begin position="475"/>
        <end position="493"/>
    </location>
</feature>
<dbReference type="Pfam" id="PF05140">
    <property type="entry name" value="ResB"/>
    <property type="match status" value="1"/>
</dbReference>
<evidence type="ECO:0000256" key="2">
    <source>
        <dbReference type="ARBA" id="ARBA00022692"/>
    </source>
</evidence>
<dbReference type="InterPro" id="IPR045062">
    <property type="entry name" value="Cyt_c_biogenesis_CcsA/CcmC"/>
</dbReference>
<keyword evidence="7" id="KW-0732">Signal</keyword>
<organism evidence="10 11">
    <name type="scientific">Alistipes hominis</name>
    <dbReference type="NCBI Taxonomy" id="2763015"/>
    <lineage>
        <taxon>Bacteria</taxon>
        <taxon>Pseudomonadati</taxon>
        <taxon>Bacteroidota</taxon>
        <taxon>Bacteroidia</taxon>
        <taxon>Bacteroidales</taxon>
        <taxon>Rikenellaceae</taxon>
        <taxon>Alistipes</taxon>
    </lineage>
</organism>
<comment type="subcellular location">
    <subcellularLocation>
        <location evidence="1">Membrane</location>
        <topology evidence="1">Multi-pass membrane protein</topology>
    </subcellularLocation>
</comment>
<evidence type="ECO:0000313" key="11">
    <source>
        <dbReference type="Proteomes" id="UP000636891"/>
    </source>
</evidence>